<dbReference type="InterPro" id="IPR039537">
    <property type="entry name" value="Retrotran_Ty1/copia-like"/>
</dbReference>
<feature type="domain" description="Reverse transcriptase Ty1/copia-type" evidence="5">
    <location>
        <begin position="304"/>
        <end position="485"/>
    </location>
</feature>
<dbReference type="AlphaFoldDB" id="A0A6A3J1E3"/>
<evidence type="ECO:0000256" key="2">
    <source>
        <dbReference type="ARBA" id="ARBA00022723"/>
    </source>
</evidence>
<sequence>MPDLSPTPLSSCRTLVCLLQALTPVTPRGRLTWDALAILLTKRLGSRRFVPTPAPFFVGGKHQLAIRGIGDVVLEVVDTTGTTRLMEFRDVLYVPDMKFKLPSIAQVLKMGIRLVFSSTRCTFVVGKDYKIHVELASDMNLFQSKPKVPLKTPSALVAPAPADDQPVNAFVDQSGIDPAVLLWYKRLGHPNFRVMQTMSRTQAAPELVLSQASAIPKHFCPSCIFAKAHRAPFNSNVDRSKAPLEKVHFDINGPMPYPSLSGAHYFITFIDDYSRFMHLYVVARKSDLYDCYEKFRKAAKSRFNTECRWVFVRKRDETGHAVRFKARLVIKGFQQTYGIDYTEIFSAVVRMEVLRLQLTLAAILDYEIEQMDVKTAFRNGSLEVEIFMEHPEGFIAKDRPGLVCIVGKSLYGLKQAPRVWYHTFVKYLERLVFTRPVKDLCVLSKVEFNAPCYISVYVDDLLIISPSKQVVARVKSALSSEFNMGSILPPWLDN</sequence>
<dbReference type="PANTHER" id="PTHR42648:SF28">
    <property type="entry name" value="TRANSPOSON-ENCODED PROTEIN WITH RIBONUCLEASE H-LIKE AND RETROVIRUS ZINC FINGER-LIKE DOMAINS"/>
    <property type="match status" value="1"/>
</dbReference>
<evidence type="ECO:0000256" key="4">
    <source>
        <dbReference type="ARBA" id="ARBA00022801"/>
    </source>
</evidence>
<dbReference type="Pfam" id="PF22936">
    <property type="entry name" value="Pol_BBD"/>
    <property type="match status" value="1"/>
</dbReference>
<dbReference type="GO" id="GO:0006508">
    <property type="term" value="P:proteolysis"/>
    <property type="evidence" value="ECO:0007669"/>
    <property type="project" value="UniProtKB-KW"/>
</dbReference>
<dbReference type="SUPFAM" id="SSF53098">
    <property type="entry name" value="Ribonuclease H-like"/>
    <property type="match status" value="1"/>
</dbReference>
<comment type="caution">
    <text evidence="8">The sequence shown here is derived from an EMBL/GenBank/DDBJ whole genome shotgun (WGS) entry which is preliminary data.</text>
</comment>
<evidence type="ECO:0008006" key="10">
    <source>
        <dbReference type="Google" id="ProtNLM"/>
    </source>
</evidence>
<dbReference type="GO" id="GO:0046872">
    <property type="term" value="F:metal ion binding"/>
    <property type="evidence" value="ECO:0007669"/>
    <property type="project" value="UniProtKB-KW"/>
</dbReference>
<evidence type="ECO:0000259" key="7">
    <source>
        <dbReference type="Pfam" id="PF22936"/>
    </source>
</evidence>
<dbReference type="Proteomes" id="UP000429607">
    <property type="component" value="Unassembled WGS sequence"/>
</dbReference>
<evidence type="ECO:0000259" key="5">
    <source>
        <dbReference type="Pfam" id="PF07727"/>
    </source>
</evidence>
<dbReference type="InterPro" id="IPR054722">
    <property type="entry name" value="PolX-like_BBD"/>
</dbReference>
<keyword evidence="1" id="KW-0645">Protease</keyword>
<keyword evidence="2" id="KW-0479">Metal-binding</keyword>
<feature type="domain" description="Retrovirus-related Pol polyprotein from transposon TNT 1-94-like beta-barrel" evidence="7">
    <location>
        <begin position="56"/>
        <end position="111"/>
    </location>
</feature>
<evidence type="ECO:0000313" key="9">
    <source>
        <dbReference type="Proteomes" id="UP000429607"/>
    </source>
</evidence>
<dbReference type="Gene3D" id="3.30.420.10">
    <property type="entry name" value="Ribonuclease H-like superfamily/Ribonuclease H"/>
    <property type="match status" value="1"/>
</dbReference>
<dbReference type="GO" id="GO:0003676">
    <property type="term" value="F:nucleic acid binding"/>
    <property type="evidence" value="ECO:0007669"/>
    <property type="project" value="InterPro"/>
</dbReference>
<gene>
    <name evidence="8" type="ORF">PR001_g22130</name>
</gene>
<dbReference type="GO" id="GO:0004190">
    <property type="term" value="F:aspartic-type endopeptidase activity"/>
    <property type="evidence" value="ECO:0007669"/>
    <property type="project" value="UniProtKB-KW"/>
</dbReference>
<proteinExistence type="predicted"/>
<evidence type="ECO:0000313" key="8">
    <source>
        <dbReference type="EMBL" id="KAE8988141.1"/>
    </source>
</evidence>
<dbReference type="SUPFAM" id="SSF56672">
    <property type="entry name" value="DNA/RNA polymerases"/>
    <property type="match status" value="1"/>
</dbReference>
<dbReference type="InterPro" id="IPR013103">
    <property type="entry name" value="RVT_2"/>
</dbReference>
<dbReference type="Pfam" id="PF07727">
    <property type="entry name" value="RVT_2"/>
    <property type="match status" value="1"/>
</dbReference>
<protein>
    <recommendedName>
        <fullName evidence="10">Reverse transcriptase Ty1/copia-type domain-containing protein</fullName>
    </recommendedName>
</protein>
<keyword evidence="3" id="KW-0064">Aspartyl protease</keyword>
<keyword evidence="4" id="KW-0378">Hydrolase</keyword>
<dbReference type="InterPro" id="IPR012337">
    <property type="entry name" value="RNaseH-like_sf"/>
</dbReference>
<name>A0A6A3J1E3_9STRA</name>
<feature type="domain" description="GAG-pre-integrase" evidence="6">
    <location>
        <begin position="177"/>
        <end position="227"/>
    </location>
</feature>
<dbReference type="InterPro" id="IPR036397">
    <property type="entry name" value="RNaseH_sf"/>
</dbReference>
<dbReference type="Pfam" id="PF13976">
    <property type="entry name" value="gag_pre-integrs"/>
    <property type="match status" value="1"/>
</dbReference>
<dbReference type="InterPro" id="IPR025724">
    <property type="entry name" value="GAG-pre-integrase_dom"/>
</dbReference>
<evidence type="ECO:0000259" key="6">
    <source>
        <dbReference type="Pfam" id="PF13976"/>
    </source>
</evidence>
<evidence type="ECO:0000256" key="1">
    <source>
        <dbReference type="ARBA" id="ARBA00022670"/>
    </source>
</evidence>
<dbReference type="InterPro" id="IPR043502">
    <property type="entry name" value="DNA/RNA_pol_sf"/>
</dbReference>
<reference evidence="8 9" key="1">
    <citation type="submission" date="2018-09" db="EMBL/GenBank/DDBJ databases">
        <title>Genomic investigation of the strawberry pathogen Phytophthora fragariae indicates pathogenicity is determined by transcriptional variation in three key races.</title>
        <authorList>
            <person name="Adams T.M."/>
            <person name="Armitage A.D."/>
            <person name="Sobczyk M.K."/>
            <person name="Bates H.J."/>
            <person name="Dunwell J.M."/>
            <person name="Nellist C.F."/>
            <person name="Harrison R.J."/>
        </authorList>
    </citation>
    <scope>NUCLEOTIDE SEQUENCE [LARGE SCALE GENOMIC DNA]</scope>
    <source>
        <strain evidence="8 9">SCRP249</strain>
    </source>
</reference>
<dbReference type="PANTHER" id="PTHR42648">
    <property type="entry name" value="TRANSPOSASE, PUTATIVE-RELATED"/>
    <property type="match status" value="1"/>
</dbReference>
<organism evidence="8 9">
    <name type="scientific">Phytophthora rubi</name>
    <dbReference type="NCBI Taxonomy" id="129364"/>
    <lineage>
        <taxon>Eukaryota</taxon>
        <taxon>Sar</taxon>
        <taxon>Stramenopiles</taxon>
        <taxon>Oomycota</taxon>
        <taxon>Peronosporomycetes</taxon>
        <taxon>Peronosporales</taxon>
        <taxon>Peronosporaceae</taxon>
        <taxon>Phytophthora</taxon>
    </lineage>
</organism>
<dbReference type="EMBL" id="QXFV01002419">
    <property type="protein sequence ID" value="KAE8988141.1"/>
    <property type="molecule type" value="Genomic_DNA"/>
</dbReference>
<accession>A0A6A3J1E3</accession>
<evidence type="ECO:0000256" key="3">
    <source>
        <dbReference type="ARBA" id="ARBA00022750"/>
    </source>
</evidence>